<feature type="transmembrane region" description="Helical" evidence="1">
    <location>
        <begin position="21"/>
        <end position="44"/>
    </location>
</feature>
<organism evidence="3 4">
    <name type="scientific">Perkinsus olseni</name>
    <name type="common">Perkinsus atlanticus</name>
    <dbReference type="NCBI Taxonomy" id="32597"/>
    <lineage>
        <taxon>Eukaryota</taxon>
        <taxon>Sar</taxon>
        <taxon>Alveolata</taxon>
        <taxon>Perkinsozoa</taxon>
        <taxon>Perkinsea</taxon>
        <taxon>Perkinsida</taxon>
        <taxon>Perkinsidae</taxon>
        <taxon>Perkinsus</taxon>
    </lineage>
</organism>
<dbReference type="SUPFAM" id="SSF81296">
    <property type="entry name" value="E set domains"/>
    <property type="match status" value="1"/>
</dbReference>
<dbReference type="InterPro" id="IPR013783">
    <property type="entry name" value="Ig-like_fold"/>
</dbReference>
<dbReference type="CDD" id="cd00102">
    <property type="entry name" value="IPT"/>
    <property type="match status" value="1"/>
</dbReference>
<proteinExistence type="predicted"/>
<dbReference type="Proteomes" id="UP000553632">
    <property type="component" value="Unassembled WGS sequence"/>
</dbReference>
<reference evidence="3 4" key="1">
    <citation type="submission" date="2020-04" db="EMBL/GenBank/DDBJ databases">
        <title>Perkinsus olseni comparative genomics.</title>
        <authorList>
            <person name="Bogema D.R."/>
        </authorList>
    </citation>
    <scope>NUCLEOTIDE SEQUENCE [LARGE SCALE GENOMIC DNA]</scope>
    <source>
        <strain evidence="3 4">ATCC PRA-207</strain>
    </source>
</reference>
<dbReference type="AlphaFoldDB" id="A0A7J6UJ50"/>
<keyword evidence="1" id="KW-0472">Membrane</keyword>
<accession>A0A7J6UJ50</accession>
<evidence type="ECO:0000259" key="2">
    <source>
        <dbReference type="Pfam" id="PF01833"/>
    </source>
</evidence>
<gene>
    <name evidence="3" type="ORF">FOZ63_026055</name>
</gene>
<keyword evidence="4" id="KW-1185">Reference proteome</keyword>
<keyword evidence="1" id="KW-1133">Transmembrane helix</keyword>
<evidence type="ECO:0000256" key="1">
    <source>
        <dbReference type="SAM" id="Phobius"/>
    </source>
</evidence>
<name>A0A7J6UJ50_PEROL</name>
<dbReference type="EMBL" id="JABANO010003095">
    <property type="protein sequence ID" value="KAF4757058.1"/>
    <property type="molecule type" value="Genomic_DNA"/>
</dbReference>
<protein>
    <recommendedName>
        <fullName evidence="2">IPT/TIG domain-containing protein</fullName>
    </recommendedName>
</protein>
<evidence type="ECO:0000313" key="4">
    <source>
        <dbReference type="Proteomes" id="UP000553632"/>
    </source>
</evidence>
<sequence length="322" mass="35827">MRLPVYGVRVMEKKLVYRNGYSFIPIGHMLMLLLMNLVGALVAYESWRENCGLLPPRPFDTRFPPEPPLMPVLRSSWPREIESTPRSVIVTLLGQYFDDWIDLLVCKMGDGHRVAAVVINESAVECKLPFTGSFAARAIWLRLETLSQPVYQTDQIAILIRPAADYRTVSPHHASTRGSARVWITGVNFPVRVEKIESPPVCIFGNRGDSGVHFVSDTKAWCAVPPANSSGSVTLWIGSQLVAGNAREFAFTYWSEAYIDAIFPTSYPWSIGKGFAWVTVVGEDLPYTHPPLNCSFYAGVQRALATTLLNTTHAKVQLRSPG</sequence>
<comment type="caution">
    <text evidence="3">The sequence shown here is derived from an EMBL/GenBank/DDBJ whole genome shotgun (WGS) entry which is preliminary data.</text>
</comment>
<dbReference type="Gene3D" id="2.60.40.10">
    <property type="entry name" value="Immunoglobulins"/>
    <property type="match status" value="1"/>
</dbReference>
<dbReference type="InterPro" id="IPR014756">
    <property type="entry name" value="Ig_E-set"/>
</dbReference>
<dbReference type="Pfam" id="PF01833">
    <property type="entry name" value="TIG"/>
    <property type="match status" value="1"/>
</dbReference>
<feature type="domain" description="IPT/TIG" evidence="2">
    <location>
        <begin position="168"/>
        <end position="253"/>
    </location>
</feature>
<evidence type="ECO:0000313" key="3">
    <source>
        <dbReference type="EMBL" id="KAF4757058.1"/>
    </source>
</evidence>
<dbReference type="InterPro" id="IPR002909">
    <property type="entry name" value="IPT_dom"/>
</dbReference>
<keyword evidence="1" id="KW-0812">Transmembrane</keyword>